<dbReference type="InterPro" id="IPR002305">
    <property type="entry name" value="aa-tRNA-synth_Ic"/>
</dbReference>
<dbReference type="Gene3D" id="3.10.290.10">
    <property type="entry name" value="RNA-binding S4 domain"/>
    <property type="match status" value="1"/>
</dbReference>
<evidence type="ECO:0000256" key="5">
    <source>
        <dbReference type="ARBA" id="ARBA00023146"/>
    </source>
</evidence>
<evidence type="ECO:0000256" key="7">
    <source>
        <dbReference type="HAMAP-Rule" id="MF_02006"/>
    </source>
</evidence>
<keyword evidence="4 7" id="KW-0648">Protein biosynthesis</keyword>
<dbReference type="InterPro" id="IPR036986">
    <property type="entry name" value="S4_RNA-bd_sf"/>
</dbReference>
<keyword evidence="1 7" id="KW-0436">Ligase</keyword>
<dbReference type="PRINTS" id="PR01040">
    <property type="entry name" value="TRNASYNTHTYR"/>
</dbReference>
<comment type="subunit">
    <text evidence="7">Homodimer.</text>
</comment>
<feature type="binding site" evidence="7">
    <location>
        <position position="161"/>
    </location>
    <ligand>
        <name>L-tyrosine</name>
        <dbReference type="ChEBI" id="CHEBI:58315"/>
    </ligand>
</feature>
<dbReference type="InterPro" id="IPR024088">
    <property type="entry name" value="Tyr-tRNA-ligase_bac-type"/>
</dbReference>
<dbReference type="PANTHER" id="PTHR11766:SF0">
    <property type="entry name" value="TYROSINE--TRNA LIGASE, MITOCHONDRIAL"/>
    <property type="match status" value="1"/>
</dbReference>
<dbReference type="OrthoDB" id="9804243at2"/>
<keyword evidence="2 7" id="KW-0547">Nucleotide-binding</keyword>
<proteinExistence type="inferred from homology"/>
<dbReference type="HAMAP" id="MF_02006">
    <property type="entry name" value="Tyr_tRNA_synth_type1"/>
    <property type="match status" value="1"/>
</dbReference>
<evidence type="ECO:0000256" key="2">
    <source>
        <dbReference type="ARBA" id="ARBA00022741"/>
    </source>
</evidence>
<keyword evidence="5 7" id="KW-0030">Aminoacyl-tRNA synthetase</keyword>
<evidence type="ECO:0000313" key="9">
    <source>
        <dbReference type="Proteomes" id="UP000257017"/>
    </source>
</evidence>
<comment type="subcellular location">
    <subcellularLocation>
        <location evidence="7">Cytoplasm</location>
    </subcellularLocation>
</comment>
<gene>
    <name evidence="7" type="primary">tyrS</name>
    <name evidence="8" type="ORF">C9I73_167</name>
</gene>
<dbReference type="CDD" id="cd00805">
    <property type="entry name" value="TyrRS_core"/>
    <property type="match status" value="1"/>
</dbReference>
<dbReference type="AlphaFoldDB" id="A0A346E145"/>
<accession>A0A346E145</accession>
<feature type="binding site" evidence="7">
    <location>
        <position position="165"/>
    </location>
    <ligand>
        <name>L-tyrosine</name>
        <dbReference type="ChEBI" id="CHEBI:58315"/>
    </ligand>
</feature>
<comment type="similarity">
    <text evidence="7">Belongs to the class-I aminoacyl-tRNA synthetase family. TyrS type 1 subfamily.</text>
</comment>
<dbReference type="PANTHER" id="PTHR11766">
    <property type="entry name" value="TYROSYL-TRNA SYNTHETASE"/>
    <property type="match status" value="1"/>
</dbReference>
<feature type="short sequence motif" description="'KMSKS' region" evidence="7">
    <location>
        <begin position="221"/>
        <end position="225"/>
    </location>
</feature>
<feature type="short sequence motif" description="'HIGH' region" evidence="7">
    <location>
        <begin position="37"/>
        <end position="46"/>
    </location>
</feature>
<organism evidence="8 9">
    <name type="scientific">Candidatus Karelsulcia muelleri</name>
    <dbReference type="NCBI Taxonomy" id="336810"/>
    <lineage>
        <taxon>Bacteria</taxon>
        <taxon>Pseudomonadati</taxon>
        <taxon>Bacteroidota</taxon>
        <taxon>Flavobacteriia</taxon>
        <taxon>Flavobacteriales</taxon>
        <taxon>Candidatus Karelsulcia</taxon>
    </lineage>
</organism>
<evidence type="ECO:0000313" key="8">
    <source>
        <dbReference type="EMBL" id="AXN02700.1"/>
    </source>
</evidence>
<dbReference type="Proteomes" id="UP000257017">
    <property type="component" value="Chromosome"/>
</dbReference>
<dbReference type="EMBL" id="CP028359">
    <property type="protein sequence ID" value="AXN02700.1"/>
    <property type="molecule type" value="Genomic_DNA"/>
</dbReference>
<reference evidence="8 9" key="1">
    <citation type="submission" date="2018-03" db="EMBL/GenBank/DDBJ databases">
        <title>A parallel universe: an anciently diverged bacterial symbiosis in a Hawaiian planthopper (Hemiptera: Cixiidae) reveals rearranged nutritional responsibilities.</title>
        <authorList>
            <person name="Bennett G."/>
            <person name="Mao M."/>
        </authorList>
    </citation>
    <scope>NUCLEOTIDE SEQUENCE [LARGE SCALE GENOMIC DNA]</scope>
    <source>
        <strain evidence="8 9">OLIH</strain>
    </source>
</reference>
<dbReference type="InterPro" id="IPR014729">
    <property type="entry name" value="Rossmann-like_a/b/a_fold"/>
</dbReference>
<feature type="binding site" evidence="7">
    <location>
        <position position="224"/>
    </location>
    <ligand>
        <name>ATP</name>
        <dbReference type="ChEBI" id="CHEBI:30616"/>
    </ligand>
</feature>
<dbReference type="InterPro" id="IPR024107">
    <property type="entry name" value="Tyr-tRNA-ligase_bac_1"/>
</dbReference>
<dbReference type="Pfam" id="PF00579">
    <property type="entry name" value="tRNA-synt_1b"/>
    <property type="match status" value="1"/>
</dbReference>
<evidence type="ECO:0000256" key="6">
    <source>
        <dbReference type="ARBA" id="ARBA00048248"/>
    </source>
</evidence>
<evidence type="ECO:0000256" key="3">
    <source>
        <dbReference type="ARBA" id="ARBA00022840"/>
    </source>
</evidence>
<protein>
    <recommendedName>
        <fullName evidence="7">Tyrosine--tRNA ligase</fullName>
        <ecNumber evidence="7">6.1.1.1</ecNumber>
    </recommendedName>
    <alternativeName>
        <fullName evidence="7">Tyrosyl-tRNA synthetase</fullName>
        <shortName evidence="7">TyrRS</shortName>
    </alternativeName>
</protein>
<dbReference type="Gene3D" id="3.40.50.620">
    <property type="entry name" value="HUPs"/>
    <property type="match status" value="1"/>
</dbReference>
<name>A0A346E145_9FLAO</name>
<keyword evidence="3 7" id="KW-0067">ATP-binding</keyword>
<dbReference type="GO" id="GO:0006437">
    <property type="term" value="P:tyrosyl-tRNA aminoacylation"/>
    <property type="evidence" value="ECO:0007669"/>
    <property type="project" value="UniProtKB-UniRule"/>
</dbReference>
<dbReference type="NCBIfam" id="TIGR00234">
    <property type="entry name" value="tyrS"/>
    <property type="match status" value="1"/>
</dbReference>
<comment type="function">
    <text evidence="7">Catalyzes the attachment of tyrosine to tRNA(Tyr) in a two-step reaction: tyrosine is first activated by ATP to form Tyr-AMP and then transferred to the acceptor end of tRNA(Tyr).</text>
</comment>
<dbReference type="RefSeq" id="WP_158380404.1">
    <property type="nucleotide sequence ID" value="NZ_CP028359.1"/>
</dbReference>
<comment type="catalytic activity">
    <reaction evidence="6 7">
        <text>tRNA(Tyr) + L-tyrosine + ATP = L-tyrosyl-tRNA(Tyr) + AMP + diphosphate + H(+)</text>
        <dbReference type="Rhea" id="RHEA:10220"/>
        <dbReference type="Rhea" id="RHEA-COMP:9706"/>
        <dbReference type="Rhea" id="RHEA-COMP:9707"/>
        <dbReference type="ChEBI" id="CHEBI:15378"/>
        <dbReference type="ChEBI" id="CHEBI:30616"/>
        <dbReference type="ChEBI" id="CHEBI:33019"/>
        <dbReference type="ChEBI" id="CHEBI:58315"/>
        <dbReference type="ChEBI" id="CHEBI:78442"/>
        <dbReference type="ChEBI" id="CHEBI:78536"/>
        <dbReference type="ChEBI" id="CHEBI:456215"/>
        <dbReference type="EC" id="6.1.1.1"/>
    </reaction>
</comment>
<dbReference type="SUPFAM" id="SSF52374">
    <property type="entry name" value="Nucleotidylyl transferase"/>
    <property type="match status" value="1"/>
</dbReference>
<dbReference type="Gene3D" id="1.10.240.10">
    <property type="entry name" value="Tyrosyl-Transfer RNA Synthetase"/>
    <property type="match status" value="1"/>
</dbReference>
<dbReference type="EC" id="6.1.1.1" evidence="7"/>
<dbReference type="FunFam" id="1.10.240.10:FF:000001">
    <property type="entry name" value="Tyrosine--tRNA ligase"/>
    <property type="match status" value="1"/>
</dbReference>
<keyword evidence="7" id="KW-0963">Cytoplasm</keyword>
<feature type="binding site" evidence="7">
    <location>
        <position position="32"/>
    </location>
    <ligand>
        <name>L-tyrosine</name>
        <dbReference type="ChEBI" id="CHEBI:58315"/>
    </ligand>
</feature>
<dbReference type="GO" id="GO:0005829">
    <property type="term" value="C:cytosol"/>
    <property type="evidence" value="ECO:0007669"/>
    <property type="project" value="TreeGrafter"/>
</dbReference>
<evidence type="ECO:0000256" key="1">
    <source>
        <dbReference type="ARBA" id="ARBA00022598"/>
    </source>
</evidence>
<sequence>MRKIIPEIKWRGLIINTTNGISDIFKRKVSLYSGFDPTSSSLHIGNLISIILSIHFKNYGHNVFFLLGTSTSLIGDPSGKKGERSLMKKHDIFLYSRKIRKQLFKFSKQFKIPILNNNWNKKLKFLEFSRNIGKCFDINYMLNKDSVKKRRLSLSFTEFTYQLLQAYDFYYLYKNQKCVLQIGGSDQWGNITCGIELIKKKQKTKVHGLTHNLLTKSDGTKFGKTENGDNIWLDPKLTSPYKFYQFWMNISDVQAKKLIKIFTFYNKRSIYKIITLHDRAPFLRILQRKIAKATTILVHSKKTFTDIYNINQILFNQKRKNMNTFLRKKDFLLFQKYLPCKKILLNSTNFNFKILDLLILDNFICKSKTEVLRKIKFNSLLLNMNTFFSDYVITKKDLIYNHFILIKKGKKNFYILYFQY</sequence>
<evidence type="ECO:0000256" key="4">
    <source>
        <dbReference type="ARBA" id="ARBA00022917"/>
    </source>
</evidence>
<dbReference type="GO" id="GO:0004831">
    <property type="term" value="F:tyrosine-tRNA ligase activity"/>
    <property type="evidence" value="ECO:0007669"/>
    <property type="project" value="UniProtKB-UniRule"/>
</dbReference>
<dbReference type="InterPro" id="IPR002307">
    <property type="entry name" value="Tyr-tRNA-ligase"/>
</dbReference>
<dbReference type="GO" id="GO:0005524">
    <property type="term" value="F:ATP binding"/>
    <property type="evidence" value="ECO:0007669"/>
    <property type="project" value="UniProtKB-UniRule"/>
</dbReference>
<dbReference type="GO" id="GO:0003723">
    <property type="term" value="F:RNA binding"/>
    <property type="evidence" value="ECO:0007669"/>
    <property type="project" value="InterPro"/>
</dbReference>